<dbReference type="Proteomes" id="UP000791440">
    <property type="component" value="Unassembled WGS sequence"/>
</dbReference>
<organism evidence="2 3">
    <name type="scientific">Manduca sexta</name>
    <name type="common">Tobacco hawkmoth</name>
    <name type="synonym">Tobacco hornworm</name>
    <dbReference type="NCBI Taxonomy" id="7130"/>
    <lineage>
        <taxon>Eukaryota</taxon>
        <taxon>Metazoa</taxon>
        <taxon>Ecdysozoa</taxon>
        <taxon>Arthropoda</taxon>
        <taxon>Hexapoda</taxon>
        <taxon>Insecta</taxon>
        <taxon>Pterygota</taxon>
        <taxon>Neoptera</taxon>
        <taxon>Endopterygota</taxon>
        <taxon>Lepidoptera</taxon>
        <taxon>Glossata</taxon>
        <taxon>Ditrysia</taxon>
        <taxon>Bombycoidea</taxon>
        <taxon>Sphingidae</taxon>
        <taxon>Sphinginae</taxon>
        <taxon>Sphingini</taxon>
        <taxon>Manduca</taxon>
    </lineage>
</organism>
<reference evidence="2" key="1">
    <citation type="journal article" date="2016" name="Insect Biochem. Mol. Biol.">
        <title>Multifaceted biological insights from a draft genome sequence of the tobacco hornworm moth, Manduca sexta.</title>
        <authorList>
            <person name="Kanost M.R."/>
            <person name="Arrese E.L."/>
            <person name="Cao X."/>
            <person name="Chen Y.R."/>
            <person name="Chellapilla S."/>
            <person name="Goldsmith M.R."/>
            <person name="Grosse-Wilde E."/>
            <person name="Heckel D.G."/>
            <person name="Herndon N."/>
            <person name="Jiang H."/>
            <person name="Papanicolaou A."/>
            <person name="Qu J."/>
            <person name="Soulages J.L."/>
            <person name="Vogel H."/>
            <person name="Walters J."/>
            <person name="Waterhouse R.M."/>
            <person name="Ahn S.J."/>
            <person name="Almeida F.C."/>
            <person name="An C."/>
            <person name="Aqrawi P."/>
            <person name="Bretschneider A."/>
            <person name="Bryant W.B."/>
            <person name="Bucks S."/>
            <person name="Chao H."/>
            <person name="Chevignon G."/>
            <person name="Christen J.M."/>
            <person name="Clarke D.F."/>
            <person name="Dittmer N.T."/>
            <person name="Ferguson L.C.F."/>
            <person name="Garavelou S."/>
            <person name="Gordon K.H.J."/>
            <person name="Gunaratna R.T."/>
            <person name="Han Y."/>
            <person name="Hauser F."/>
            <person name="He Y."/>
            <person name="Heidel-Fischer H."/>
            <person name="Hirsh A."/>
            <person name="Hu Y."/>
            <person name="Jiang H."/>
            <person name="Kalra D."/>
            <person name="Klinner C."/>
            <person name="Konig C."/>
            <person name="Kovar C."/>
            <person name="Kroll A.R."/>
            <person name="Kuwar S.S."/>
            <person name="Lee S.L."/>
            <person name="Lehman R."/>
            <person name="Li K."/>
            <person name="Li Z."/>
            <person name="Liang H."/>
            <person name="Lovelace S."/>
            <person name="Lu Z."/>
            <person name="Mansfield J.H."/>
            <person name="McCulloch K.J."/>
            <person name="Mathew T."/>
            <person name="Morton B."/>
            <person name="Muzny D.M."/>
            <person name="Neunemann D."/>
            <person name="Ongeri F."/>
            <person name="Pauchet Y."/>
            <person name="Pu L.L."/>
            <person name="Pyrousis I."/>
            <person name="Rao X.J."/>
            <person name="Redding A."/>
            <person name="Roesel C."/>
            <person name="Sanchez-Gracia A."/>
            <person name="Schaack S."/>
            <person name="Shukla A."/>
            <person name="Tetreau G."/>
            <person name="Wang Y."/>
            <person name="Xiong G.H."/>
            <person name="Traut W."/>
            <person name="Walsh T.K."/>
            <person name="Worley K.C."/>
            <person name="Wu D."/>
            <person name="Wu W."/>
            <person name="Wu Y.Q."/>
            <person name="Zhang X."/>
            <person name="Zou Z."/>
            <person name="Zucker H."/>
            <person name="Briscoe A.D."/>
            <person name="Burmester T."/>
            <person name="Clem R.J."/>
            <person name="Feyereisen R."/>
            <person name="Grimmelikhuijzen C.J.P."/>
            <person name="Hamodrakas S.J."/>
            <person name="Hansson B.S."/>
            <person name="Huguet E."/>
            <person name="Jermiin L.S."/>
            <person name="Lan Q."/>
            <person name="Lehman H.K."/>
            <person name="Lorenzen M."/>
            <person name="Merzendorfer H."/>
            <person name="Michalopoulos I."/>
            <person name="Morton D.B."/>
            <person name="Muthukrishnan S."/>
            <person name="Oakeshott J.G."/>
            <person name="Palmer W."/>
            <person name="Park Y."/>
            <person name="Passarelli A.L."/>
            <person name="Rozas J."/>
            <person name="Schwartz L.M."/>
            <person name="Smith W."/>
            <person name="Southgate A."/>
            <person name="Vilcinskas A."/>
            <person name="Vogt R."/>
            <person name="Wang P."/>
            <person name="Werren J."/>
            <person name="Yu X.Q."/>
            <person name="Zhou J.J."/>
            <person name="Brown S.J."/>
            <person name="Scherer S.E."/>
            <person name="Richards S."/>
            <person name="Blissard G.W."/>
        </authorList>
    </citation>
    <scope>NUCLEOTIDE SEQUENCE</scope>
</reference>
<dbReference type="CDD" id="cd20235">
    <property type="entry name" value="PFM_spherulin-2a-like"/>
    <property type="match status" value="1"/>
</dbReference>
<accession>A0A922CYF4</accession>
<evidence type="ECO:0000256" key="1">
    <source>
        <dbReference type="SAM" id="SignalP"/>
    </source>
</evidence>
<keyword evidence="3" id="KW-1185">Reference proteome</keyword>
<name>A0A922CYF4_MANSE</name>
<comment type="caution">
    <text evidence="2">The sequence shown here is derived from an EMBL/GenBank/DDBJ whole genome shotgun (WGS) entry which is preliminary data.</text>
</comment>
<keyword evidence="1" id="KW-0732">Signal</keyword>
<evidence type="ECO:0000313" key="3">
    <source>
        <dbReference type="Proteomes" id="UP000791440"/>
    </source>
</evidence>
<feature type="chain" id="PRO_5036885229" description="Spherulin-2A" evidence="1">
    <location>
        <begin position="19"/>
        <end position="299"/>
    </location>
</feature>
<evidence type="ECO:0008006" key="4">
    <source>
        <dbReference type="Google" id="ProtNLM"/>
    </source>
</evidence>
<dbReference type="Gene3D" id="2.170.15.10">
    <property type="entry name" value="Proaerolysin, chain A, domain 3"/>
    <property type="match status" value="1"/>
</dbReference>
<reference evidence="2" key="2">
    <citation type="submission" date="2020-12" db="EMBL/GenBank/DDBJ databases">
        <authorList>
            <person name="Kanost M."/>
        </authorList>
    </citation>
    <scope>NUCLEOTIDE SEQUENCE</scope>
</reference>
<evidence type="ECO:0000313" key="2">
    <source>
        <dbReference type="EMBL" id="KAG6463012.1"/>
    </source>
</evidence>
<protein>
    <recommendedName>
        <fullName evidence="4">Spherulin-2A</fullName>
    </recommendedName>
</protein>
<feature type="signal peptide" evidence="1">
    <location>
        <begin position="1"/>
        <end position="18"/>
    </location>
</feature>
<proteinExistence type="predicted"/>
<sequence>MISRSAAILLLLPLVIHARIKVTIIASDKDGDRQIHVAGTDADTISDTEVTTFDLTDENLKNSIHAYTNEHPDDAFLKSPTPWGDLYKTYNWPEVTRVLTPLRAKILSVTNHPAVLTTHVYNNTTPKTSTFTAKIHEDVHNTLTSIWETTGDLTPQDIDYEFDIKAESWDNHGFTYAAKWGQEVVKTQMVTVGLESGAPITLEPKQSAVAELHVTKNMMRVQLDYEATLTGSTAAHFSKAHKGHRFWAFAVDAVMAAGNMRRSVKSSEAIQIVYYTEPKLIVRNMETNEMMFSTPMKFY</sequence>
<gene>
    <name evidence="2" type="ORF">O3G_MSEX013599</name>
</gene>
<dbReference type="AlphaFoldDB" id="A0A922CYF4"/>
<dbReference type="EMBL" id="JH668920">
    <property type="protein sequence ID" value="KAG6463012.1"/>
    <property type="molecule type" value="Genomic_DNA"/>
</dbReference>